<proteinExistence type="predicted"/>
<name>A0A974S796_9CAUL</name>
<evidence type="ECO:0000313" key="2">
    <source>
        <dbReference type="EMBL" id="QQZ48844.1"/>
    </source>
</evidence>
<accession>A0A974S796</accession>
<gene>
    <name evidence="2" type="ORF">JKL49_16100</name>
</gene>
<feature type="domain" description="Phytase-like" evidence="1">
    <location>
        <begin position="15"/>
        <end position="56"/>
    </location>
</feature>
<organism evidence="2">
    <name type="scientific">Phenylobacterium glaciei</name>
    <dbReference type="NCBI Taxonomy" id="2803784"/>
    <lineage>
        <taxon>Bacteria</taxon>
        <taxon>Pseudomonadati</taxon>
        <taxon>Pseudomonadota</taxon>
        <taxon>Alphaproteobacteria</taxon>
        <taxon>Caulobacterales</taxon>
        <taxon>Caulobacteraceae</taxon>
        <taxon>Phenylobacterium</taxon>
    </lineage>
</organism>
<dbReference type="EMBL" id="CP068570">
    <property type="protein sequence ID" value="QQZ48844.1"/>
    <property type="molecule type" value="Genomic_DNA"/>
</dbReference>
<protein>
    <submittedName>
        <fullName evidence="2">Esterase-like activity of phytase family protein</fullName>
    </submittedName>
</protein>
<dbReference type="Pfam" id="PF13449">
    <property type="entry name" value="Phytase-like"/>
    <property type="match status" value="1"/>
</dbReference>
<dbReference type="InterPro" id="IPR027372">
    <property type="entry name" value="Phytase-like_dom"/>
</dbReference>
<evidence type="ECO:0000259" key="1">
    <source>
        <dbReference type="Pfam" id="PF13449"/>
    </source>
</evidence>
<sequence>MEPVFDLAGLPLGADPNGADSEAVVALSDGSFWVAEEYGPSLMKVGADGMVERRWTPKG</sequence>
<reference evidence="2" key="1">
    <citation type="submission" date="2021-01" db="EMBL/GenBank/DDBJ databases">
        <title>Genome sequence of Phenylobacterium sp. 20VBR1 isolated from a valley glaceir, Ny-Alesund, Svalbard.</title>
        <authorList>
            <person name="Thomas F.A."/>
            <person name="Krishnan K.P."/>
            <person name="Sinha R.K."/>
        </authorList>
    </citation>
    <scope>NUCLEOTIDE SEQUENCE</scope>
    <source>
        <strain evidence="2">20VBR1</strain>
    </source>
</reference>
<dbReference type="AlphaFoldDB" id="A0A974S796"/>